<dbReference type="EMBL" id="AP021858">
    <property type="protein sequence ID" value="BBO22664.1"/>
    <property type="molecule type" value="Genomic_DNA"/>
</dbReference>
<evidence type="ECO:0000313" key="3">
    <source>
        <dbReference type="Proteomes" id="UP000662873"/>
    </source>
</evidence>
<keyword evidence="1" id="KW-0472">Membrane</keyword>
<accession>A0A809SD06</accession>
<evidence type="ECO:0000256" key="1">
    <source>
        <dbReference type="SAM" id="Phobius"/>
    </source>
</evidence>
<keyword evidence="1" id="KW-1133">Transmembrane helix</keyword>
<dbReference type="KEGG" id="npy:NPRO_02590"/>
<feature type="transmembrane region" description="Helical" evidence="1">
    <location>
        <begin position="45"/>
        <end position="67"/>
    </location>
</feature>
<evidence type="ECO:0008006" key="4">
    <source>
        <dbReference type="Google" id="ProtNLM"/>
    </source>
</evidence>
<evidence type="ECO:0000313" key="2">
    <source>
        <dbReference type="EMBL" id="BBO22664.1"/>
    </source>
</evidence>
<gene>
    <name evidence="2" type="ORF">NPRO_02590</name>
</gene>
<sequence>MRLKIATTAFFLTGMALLALWPWLVGPRPPEGAPRPELAKYARRMSLYVVGTLTSFTLAAICALLIVRKVRLEFRDRSRENFEELIESTLRDHGRK</sequence>
<name>A0A809SD06_9BACT</name>
<proteinExistence type="predicted"/>
<protein>
    <recommendedName>
        <fullName evidence="4">Transmembrane protein</fullName>
    </recommendedName>
</protein>
<reference evidence="2" key="1">
    <citation type="journal article" name="DNA Res.">
        <title>The physiological potential of anammox bacteria as revealed by their core genome structure.</title>
        <authorList>
            <person name="Okubo T."/>
            <person name="Toyoda A."/>
            <person name="Fukuhara K."/>
            <person name="Uchiyama I."/>
            <person name="Harigaya Y."/>
            <person name="Kuroiwa M."/>
            <person name="Suzuki T."/>
            <person name="Murakami Y."/>
            <person name="Suwa Y."/>
            <person name="Takami H."/>
        </authorList>
    </citation>
    <scope>NUCLEOTIDE SEQUENCE</scope>
    <source>
        <strain evidence="2">317325-2</strain>
    </source>
</reference>
<dbReference type="AlphaFoldDB" id="A0A809SD06"/>
<organism evidence="2 3">
    <name type="scientific">Candidatus Nitrosymbiomonas proteolyticus</name>
    <dbReference type="NCBI Taxonomy" id="2608984"/>
    <lineage>
        <taxon>Bacteria</taxon>
        <taxon>Bacillati</taxon>
        <taxon>Armatimonadota</taxon>
        <taxon>Armatimonadota incertae sedis</taxon>
        <taxon>Candidatus Nitrosymbiomonas</taxon>
    </lineage>
</organism>
<feature type="transmembrane region" description="Helical" evidence="1">
    <location>
        <begin position="7"/>
        <end position="25"/>
    </location>
</feature>
<keyword evidence="1" id="KW-0812">Transmembrane</keyword>
<dbReference type="Proteomes" id="UP000662873">
    <property type="component" value="Chromosome"/>
</dbReference>